<name>A0A085JD80_9GAMM</name>
<dbReference type="EMBL" id="JMPR01000038">
    <property type="protein sequence ID" value="KFD18426.1"/>
    <property type="molecule type" value="Genomic_DNA"/>
</dbReference>
<evidence type="ECO:0000256" key="1">
    <source>
        <dbReference type="SAM" id="Phobius"/>
    </source>
</evidence>
<proteinExistence type="predicted"/>
<sequence length="61" mass="7048">MLITRLHERNRYYRIRAQPPARYIRLSVMTFAYCFTVLQKSGVLIASPGTAEAFVLQAETQ</sequence>
<evidence type="ECO:0000313" key="3">
    <source>
        <dbReference type="Proteomes" id="UP000028602"/>
    </source>
</evidence>
<feature type="transmembrane region" description="Helical" evidence="1">
    <location>
        <begin position="21"/>
        <end position="38"/>
    </location>
</feature>
<keyword evidence="1" id="KW-0472">Membrane</keyword>
<evidence type="ECO:0000313" key="2">
    <source>
        <dbReference type="EMBL" id="KFD18426.1"/>
    </source>
</evidence>
<keyword evidence="3" id="KW-1185">Reference proteome</keyword>
<protein>
    <submittedName>
        <fullName evidence="2">Uncharacterized protein</fullName>
    </submittedName>
</protein>
<gene>
    <name evidence="2" type="ORF">GTPT_2616</name>
</gene>
<accession>A0A085JD80</accession>
<dbReference type="Proteomes" id="UP000028602">
    <property type="component" value="Unassembled WGS sequence"/>
</dbReference>
<reference evidence="2 3" key="1">
    <citation type="submission" date="2014-05" db="EMBL/GenBank/DDBJ databases">
        <title>ATOL: Assembling a taxonomically balanced genome-scale reconstruction of the evolutionary history of the Enterobacteriaceae.</title>
        <authorList>
            <person name="Plunkett G.III."/>
            <person name="Neeno-Eckwall E.C."/>
            <person name="Glasner J.D."/>
            <person name="Perna N.T."/>
        </authorList>
    </citation>
    <scope>NUCLEOTIDE SEQUENCE [LARGE SCALE GENOMIC DNA]</scope>
    <source>
        <strain evidence="2 3">ATCC 33301</strain>
    </source>
</reference>
<dbReference type="AlphaFoldDB" id="A0A085JD80"/>
<comment type="caution">
    <text evidence="2">The sequence shown here is derived from an EMBL/GenBank/DDBJ whole genome shotgun (WGS) entry which is preliminary data.</text>
</comment>
<keyword evidence="1" id="KW-0812">Transmembrane</keyword>
<organism evidence="2 3">
    <name type="scientific">Tatumella ptyseos ATCC 33301</name>
    <dbReference type="NCBI Taxonomy" id="1005995"/>
    <lineage>
        <taxon>Bacteria</taxon>
        <taxon>Pseudomonadati</taxon>
        <taxon>Pseudomonadota</taxon>
        <taxon>Gammaproteobacteria</taxon>
        <taxon>Enterobacterales</taxon>
        <taxon>Erwiniaceae</taxon>
        <taxon>Tatumella</taxon>
    </lineage>
</organism>
<keyword evidence="1" id="KW-1133">Transmembrane helix</keyword>